<name>A0AAC8XHR9_9ALTE</name>
<dbReference type="AlphaFoldDB" id="A0AAC8XHR9"/>
<gene>
    <name evidence="2" type="ORF">AV942_04340</name>
</gene>
<reference evidence="2 3" key="1">
    <citation type="submission" date="2015-12" db="EMBL/GenBank/DDBJ databases">
        <title>Intraspecies pangenome expansion in the marine bacterium Alteromonas.</title>
        <authorList>
            <person name="Lopez-Perez M."/>
            <person name="Rodriguez-Valera F."/>
        </authorList>
    </citation>
    <scope>NUCLEOTIDE SEQUENCE [LARGE SCALE GENOMIC DNA]</scope>
    <source>
        <strain evidence="2 3">UM8</strain>
    </source>
</reference>
<keyword evidence="1" id="KW-0812">Transmembrane</keyword>
<feature type="transmembrane region" description="Helical" evidence="1">
    <location>
        <begin position="55"/>
        <end position="80"/>
    </location>
</feature>
<feature type="transmembrane region" description="Helical" evidence="1">
    <location>
        <begin position="21"/>
        <end position="43"/>
    </location>
</feature>
<keyword evidence="1" id="KW-1133">Transmembrane helix</keyword>
<evidence type="ECO:0000313" key="2">
    <source>
        <dbReference type="EMBL" id="AMJ77597.1"/>
    </source>
</evidence>
<proteinExistence type="predicted"/>
<evidence type="ECO:0000256" key="1">
    <source>
        <dbReference type="SAM" id="Phobius"/>
    </source>
</evidence>
<organism evidence="2 3">
    <name type="scientific">Alteromonas mediterranea</name>
    <dbReference type="NCBI Taxonomy" id="314275"/>
    <lineage>
        <taxon>Bacteria</taxon>
        <taxon>Pseudomonadati</taxon>
        <taxon>Pseudomonadota</taxon>
        <taxon>Gammaproteobacteria</taxon>
        <taxon>Alteromonadales</taxon>
        <taxon>Alteromonadaceae</taxon>
        <taxon>Alteromonas/Salinimonas group</taxon>
        <taxon>Alteromonas</taxon>
    </lineage>
</organism>
<dbReference type="EMBL" id="CP013928">
    <property type="protein sequence ID" value="AMJ77597.1"/>
    <property type="molecule type" value="Genomic_DNA"/>
</dbReference>
<evidence type="ECO:0000313" key="3">
    <source>
        <dbReference type="Proteomes" id="UP000061468"/>
    </source>
</evidence>
<sequence length="86" mass="9764">MRPNYESVFDACIKLSGKWISLANSVSYVAIINTLWNTLFLLLDYPDFIAFEALSYRLFLISFGCVGIGVIFSLAAYFCMRTLESK</sequence>
<keyword evidence="1" id="KW-0472">Membrane</keyword>
<protein>
    <submittedName>
        <fullName evidence="2">Uncharacterized protein</fullName>
    </submittedName>
</protein>
<accession>A0AAC8XHR9</accession>
<dbReference type="Proteomes" id="UP000061468">
    <property type="component" value="Chromosome"/>
</dbReference>